<feature type="transmembrane region" description="Helical" evidence="1">
    <location>
        <begin position="12"/>
        <end position="36"/>
    </location>
</feature>
<feature type="transmembrane region" description="Helical" evidence="1">
    <location>
        <begin position="42"/>
        <end position="65"/>
    </location>
</feature>
<dbReference type="PANTHER" id="PTHR36851">
    <property type="entry name" value="UNNAMED PRODUCT"/>
    <property type="match status" value="1"/>
</dbReference>
<gene>
    <name evidence="2" type="ORF">COU31_04400</name>
</gene>
<accession>A0A2M6W2Z3</accession>
<proteinExistence type="predicted"/>
<dbReference type="InterPro" id="IPR029044">
    <property type="entry name" value="Nucleotide-diphossugar_trans"/>
</dbReference>
<dbReference type="PANTHER" id="PTHR36851:SF1">
    <property type="entry name" value="GLYCO_TRANS_2-LIKE DOMAIN-CONTAINING PROTEIN"/>
    <property type="match status" value="1"/>
</dbReference>
<comment type="caution">
    <text evidence="2">The sequence shown here is derived from an EMBL/GenBank/DDBJ whole genome shotgun (WGS) entry which is preliminary data.</text>
</comment>
<protein>
    <submittedName>
        <fullName evidence="2">Uncharacterized protein</fullName>
    </submittedName>
</protein>
<organism evidence="2 3">
    <name type="scientific">Candidatus Magasanikbacteria bacterium CG10_big_fil_rev_8_21_14_0_10_40_10</name>
    <dbReference type="NCBI Taxonomy" id="1974648"/>
    <lineage>
        <taxon>Bacteria</taxon>
        <taxon>Candidatus Magasanikiibacteriota</taxon>
    </lineage>
</organism>
<sequence length="500" mass="58942">MIKLRFSDHFIYRFFETLPGLSIWVSLLAVIIFSFVRPLWMVYFIIVFDIYWVLRVSYFAFYLIISWRRFRHSLTIDWQAELEQKFPDWEKKINVVFLPLCNEGWEVVRSSLESLKKSSLSSKKILLVFSGEDRFLDNWLAIQKNISDNYQGVFLDLLFYTHPFGLVDEIPGKGSNINYAEKEFRVYADKKKWDYKSIIVSVFDIDTVIHPQYFSHLTYMYCSHPRPERSSFQPLTLYNNNIWESPSVLRIMAFGTSFWILFSLARLDNLVTFSSHSLSFQAIVDCGGHAKNIVSEDSRIFFQCWLRYDGDYEVTPLYIPVSMDTVREESLWKSLKNLYYQQRRWAWGSEHIPYLLWQFRKNKKISLREKMIKLFHEWEGKWSWGVVAILITIVGQLPLQVIHFTGGSAGSSSLFFNAPFILQFLMTLSMLGLMVSAILGMLVLPPKPNHYATHRYLYMVLQWVLLPFSLIFFSAIPCIDAVTHLMFGRYLGFNVSVKKR</sequence>
<feature type="transmembrane region" description="Helical" evidence="1">
    <location>
        <begin position="382"/>
        <end position="401"/>
    </location>
</feature>
<dbReference type="SUPFAM" id="SSF53448">
    <property type="entry name" value="Nucleotide-diphospho-sugar transferases"/>
    <property type="match status" value="1"/>
</dbReference>
<keyword evidence="1" id="KW-1133">Transmembrane helix</keyword>
<dbReference type="AlphaFoldDB" id="A0A2M6W2Z3"/>
<name>A0A2M6W2Z3_9BACT</name>
<keyword evidence="1" id="KW-0472">Membrane</keyword>
<reference evidence="3" key="1">
    <citation type="submission" date="2017-09" db="EMBL/GenBank/DDBJ databases">
        <title>Depth-based differentiation of microbial function through sediment-hosted aquifers and enrichment of novel symbionts in the deep terrestrial subsurface.</title>
        <authorList>
            <person name="Probst A.J."/>
            <person name="Ladd B."/>
            <person name="Jarett J.K."/>
            <person name="Geller-Mcgrath D.E."/>
            <person name="Sieber C.M.K."/>
            <person name="Emerson J.B."/>
            <person name="Anantharaman K."/>
            <person name="Thomas B.C."/>
            <person name="Malmstrom R."/>
            <person name="Stieglmeier M."/>
            <person name="Klingl A."/>
            <person name="Woyke T."/>
            <person name="Ryan C.M."/>
            <person name="Banfield J.F."/>
        </authorList>
    </citation>
    <scope>NUCLEOTIDE SEQUENCE [LARGE SCALE GENOMIC DNA]</scope>
</reference>
<dbReference type="Proteomes" id="UP000231183">
    <property type="component" value="Unassembled WGS sequence"/>
</dbReference>
<keyword evidence="1" id="KW-0812">Transmembrane</keyword>
<dbReference type="EMBL" id="PFBX01000049">
    <property type="protein sequence ID" value="PIT87173.1"/>
    <property type="molecule type" value="Genomic_DNA"/>
</dbReference>
<dbReference type="Gene3D" id="3.90.550.10">
    <property type="entry name" value="Spore Coat Polysaccharide Biosynthesis Protein SpsA, Chain A"/>
    <property type="match status" value="1"/>
</dbReference>
<evidence type="ECO:0000313" key="2">
    <source>
        <dbReference type="EMBL" id="PIT87173.1"/>
    </source>
</evidence>
<feature type="transmembrane region" description="Helical" evidence="1">
    <location>
        <begin position="421"/>
        <end position="444"/>
    </location>
</feature>
<evidence type="ECO:0000256" key="1">
    <source>
        <dbReference type="SAM" id="Phobius"/>
    </source>
</evidence>
<feature type="transmembrane region" description="Helical" evidence="1">
    <location>
        <begin position="456"/>
        <end position="476"/>
    </location>
</feature>
<evidence type="ECO:0000313" key="3">
    <source>
        <dbReference type="Proteomes" id="UP000231183"/>
    </source>
</evidence>